<dbReference type="InterPro" id="IPR036291">
    <property type="entry name" value="NAD(P)-bd_dom_sf"/>
</dbReference>
<dbReference type="RefSeq" id="WP_177170089.1">
    <property type="nucleotide sequence ID" value="NZ_FOGZ01000009.1"/>
</dbReference>
<evidence type="ECO:0000259" key="1">
    <source>
        <dbReference type="Pfam" id="PF01408"/>
    </source>
</evidence>
<dbReference type="EMBL" id="FOGZ01000009">
    <property type="protein sequence ID" value="SER75770.1"/>
    <property type="molecule type" value="Genomic_DNA"/>
</dbReference>
<protein>
    <submittedName>
        <fullName evidence="2">Thiazolinyl imide reductase</fullName>
    </submittedName>
</protein>
<dbReference type="AlphaFoldDB" id="A0A1H9RSG1"/>
<dbReference type="Pfam" id="PF01408">
    <property type="entry name" value="GFO_IDH_MocA"/>
    <property type="match status" value="1"/>
</dbReference>
<dbReference type="Proteomes" id="UP000198815">
    <property type="component" value="Unassembled WGS sequence"/>
</dbReference>
<gene>
    <name evidence="2" type="ORF">SAMN05443377_10914</name>
</gene>
<proteinExistence type="predicted"/>
<name>A0A1H9RSG1_9ACTN</name>
<dbReference type="InterPro" id="IPR000683">
    <property type="entry name" value="Gfo/Idh/MocA-like_OxRdtase_N"/>
</dbReference>
<dbReference type="STRING" id="64702.SAMN05443377_10914"/>
<dbReference type="SUPFAM" id="SSF51735">
    <property type="entry name" value="NAD(P)-binding Rossmann-fold domains"/>
    <property type="match status" value="1"/>
</dbReference>
<feature type="domain" description="Gfo/Idh/MocA-like oxidoreductase N-terminal" evidence="1">
    <location>
        <begin position="6"/>
        <end position="123"/>
    </location>
</feature>
<reference evidence="2 3" key="1">
    <citation type="submission" date="2016-10" db="EMBL/GenBank/DDBJ databases">
        <authorList>
            <person name="de Groot N.N."/>
        </authorList>
    </citation>
    <scope>NUCLEOTIDE SEQUENCE [LARGE SCALE GENOMIC DNA]</scope>
    <source>
        <strain evidence="2 3">DSM 16859</strain>
    </source>
</reference>
<evidence type="ECO:0000313" key="2">
    <source>
        <dbReference type="EMBL" id="SER75770.1"/>
    </source>
</evidence>
<evidence type="ECO:0000313" key="3">
    <source>
        <dbReference type="Proteomes" id="UP000198815"/>
    </source>
</evidence>
<sequence length="338" mass="36578">MNARPNVIVVGARFGARYAQALADDPHGPRLLAVVGQGGERSRLLAERLGVSCWTSDELTSMLATRPVDAAVVAVRSSVVGGAGDELARGLLAAGVAVLQELPIHTREIVRSLHIARDTGTVFRPCPFYDVLAPVQHFIRRTAQVTADHPARHVLVRTCRQTLHDAMVVLSQVLPGAPPRRAEVLVGRGTALASTDWQGTPVDLAIENRLDEHNPDAMSQPLMSFVVSTDAGELELAHVHGSTSWMPMPGTGDENSANRLTGYREGTEPSFDTVTRRIWPAGMRAGVADLLDRRARGVAGMTQRELGVLYLWEDISARMGAPLFVNSARSDHDSWRSV</sequence>
<accession>A0A1H9RSG1</accession>
<organism evidence="2 3">
    <name type="scientific">Propionibacterium cyclohexanicum</name>
    <dbReference type="NCBI Taxonomy" id="64702"/>
    <lineage>
        <taxon>Bacteria</taxon>
        <taxon>Bacillati</taxon>
        <taxon>Actinomycetota</taxon>
        <taxon>Actinomycetes</taxon>
        <taxon>Propionibacteriales</taxon>
        <taxon>Propionibacteriaceae</taxon>
        <taxon>Propionibacterium</taxon>
    </lineage>
</organism>
<dbReference type="GO" id="GO:0000166">
    <property type="term" value="F:nucleotide binding"/>
    <property type="evidence" value="ECO:0007669"/>
    <property type="project" value="InterPro"/>
</dbReference>
<keyword evidence="3" id="KW-1185">Reference proteome</keyword>
<dbReference type="Gene3D" id="3.40.50.720">
    <property type="entry name" value="NAD(P)-binding Rossmann-like Domain"/>
    <property type="match status" value="1"/>
</dbReference>